<keyword evidence="3" id="KW-1185">Reference proteome</keyword>
<name>A0A5B0R2U0_PUCGR</name>
<dbReference type="AlphaFoldDB" id="A0A5B0R2U0"/>
<accession>A0A5B0R2U0</accession>
<reference evidence="2 3" key="1">
    <citation type="submission" date="2019-05" db="EMBL/GenBank/DDBJ databases">
        <title>Emergence of the Ug99 lineage of the wheat stem rust pathogen through somatic hybridization.</title>
        <authorList>
            <person name="Li F."/>
            <person name="Upadhyaya N.M."/>
            <person name="Sperschneider J."/>
            <person name="Matny O."/>
            <person name="Nguyen-Phuc H."/>
            <person name="Mago R."/>
            <person name="Raley C."/>
            <person name="Miller M.E."/>
            <person name="Silverstein K.A.T."/>
            <person name="Henningsen E."/>
            <person name="Hirsch C.D."/>
            <person name="Visser B."/>
            <person name="Pretorius Z.A."/>
            <person name="Steffenson B.J."/>
            <person name="Schwessinger B."/>
            <person name="Dodds P.N."/>
            <person name="Figueroa M."/>
        </authorList>
    </citation>
    <scope>NUCLEOTIDE SEQUENCE [LARGE SCALE GENOMIC DNA]</scope>
    <source>
        <strain evidence="2">21-0</strain>
    </source>
</reference>
<dbReference type="EMBL" id="VSWC01000001">
    <property type="protein sequence ID" value="KAA1119941.1"/>
    <property type="molecule type" value="Genomic_DNA"/>
</dbReference>
<evidence type="ECO:0000256" key="1">
    <source>
        <dbReference type="SAM" id="MobiDB-lite"/>
    </source>
</evidence>
<organism evidence="2 3">
    <name type="scientific">Puccinia graminis f. sp. tritici</name>
    <dbReference type="NCBI Taxonomy" id="56615"/>
    <lineage>
        <taxon>Eukaryota</taxon>
        <taxon>Fungi</taxon>
        <taxon>Dikarya</taxon>
        <taxon>Basidiomycota</taxon>
        <taxon>Pucciniomycotina</taxon>
        <taxon>Pucciniomycetes</taxon>
        <taxon>Pucciniales</taxon>
        <taxon>Pucciniaceae</taxon>
        <taxon>Puccinia</taxon>
    </lineage>
</organism>
<gene>
    <name evidence="2" type="ORF">PGT21_036436</name>
</gene>
<feature type="region of interest" description="Disordered" evidence="1">
    <location>
        <begin position="38"/>
        <end position="61"/>
    </location>
</feature>
<sequence>MHHFAISANLLLLSSETNTNLHNIYTAQRQDHLLHQPVSEGYKSPSHPTSHSAVPTHNRTPLMKVCNRQTSNGPNDYLEPVLDGHVTPENNLFIMGTPIPAAPPSQEH</sequence>
<comment type="caution">
    <text evidence="2">The sequence shown here is derived from an EMBL/GenBank/DDBJ whole genome shotgun (WGS) entry which is preliminary data.</text>
</comment>
<proteinExistence type="predicted"/>
<protein>
    <submittedName>
        <fullName evidence="2">Uncharacterized protein</fullName>
    </submittedName>
</protein>
<dbReference type="Proteomes" id="UP000324748">
    <property type="component" value="Unassembled WGS sequence"/>
</dbReference>
<evidence type="ECO:0000313" key="2">
    <source>
        <dbReference type="EMBL" id="KAA1119941.1"/>
    </source>
</evidence>
<evidence type="ECO:0000313" key="3">
    <source>
        <dbReference type="Proteomes" id="UP000324748"/>
    </source>
</evidence>
<feature type="compositionally biased region" description="Polar residues" evidence="1">
    <location>
        <begin position="46"/>
        <end position="59"/>
    </location>
</feature>